<dbReference type="AlphaFoldDB" id="A0A4U8WF81"/>
<dbReference type="EMBL" id="LR215974">
    <property type="protein sequence ID" value="VFB04883.1"/>
    <property type="molecule type" value="Genomic_DNA"/>
</dbReference>
<dbReference type="KEGG" id="ctai:NCTC12078_02931"/>
<proteinExistence type="predicted"/>
<keyword evidence="1" id="KW-0472">Membrane</keyword>
<dbReference type="Proteomes" id="UP000290013">
    <property type="component" value="Chromosome"/>
</dbReference>
<gene>
    <name evidence="2" type="ORF">NCTC12078_02931</name>
</gene>
<feature type="transmembrane region" description="Helical" evidence="1">
    <location>
        <begin position="6"/>
        <end position="22"/>
    </location>
</feature>
<sequence length="159" mass="18866">MVFVSITFLAIIIYTVWLKFFGKHVRNKNYRTLLGLFLSVSIALILYAIFVVGTIYYMTKEKHREFETKEWILIGEDMNKRLSRFQMIDDLIDRKILIEKDSLALKKILGEPTWRQEKDNKWIYEAGTGGGFGFVDHYLDIYFSTGNKVIRTEHRRIED</sequence>
<accession>A0A4U8WF81</accession>
<name>A0A4U8WF81_9FLAO</name>
<reference evidence="2 3" key="1">
    <citation type="submission" date="2019-02" db="EMBL/GenBank/DDBJ databases">
        <authorList>
            <consortium name="Pathogen Informatics"/>
        </authorList>
    </citation>
    <scope>NUCLEOTIDE SEQUENCE [LARGE SCALE GENOMIC DNA]</scope>
    <source>
        <strain evidence="2 3">3012STDY6944375</strain>
    </source>
</reference>
<evidence type="ECO:0000256" key="1">
    <source>
        <dbReference type="SAM" id="Phobius"/>
    </source>
</evidence>
<keyword evidence="1" id="KW-0812">Transmembrane</keyword>
<organism evidence="2 3">
    <name type="scientific">Chryseobacterium taihuense</name>
    <dbReference type="NCBI Taxonomy" id="1141221"/>
    <lineage>
        <taxon>Bacteria</taxon>
        <taxon>Pseudomonadati</taxon>
        <taxon>Bacteroidota</taxon>
        <taxon>Flavobacteriia</taxon>
        <taxon>Flavobacteriales</taxon>
        <taxon>Weeksellaceae</taxon>
        <taxon>Chryseobacterium group</taxon>
        <taxon>Chryseobacterium</taxon>
    </lineage>
</organism>
<protein>
    <submittedName>
        <fullName evidence="2">Uncharacterized protein</fullName>
    </submittedName>
</protein>
<dbReference type="RefSeq" id="WP_130915017.1">
    <property type="nucleotide sequence ID" value="NZ_LR215974.1"/>
</dbReference>
<evidence type="ECO:0000313" key="2">
    <source>
        <dbReference type="EMBL" id="VFB04883.1"/>
    </source>
</evidence>
<evidence type="ECO:0000313" key="3">
    <source>
        <dbReference type="Proteomes" id="UP000290013"/>
    </source>
</evidence>
<feature type="transmembrane region" description="Helical" evidence="1">
    <location>
        <begin position="34"/>
        <end position="58"/>
    </location>
</feature>
<keyword evidence="1" id="KW-1133">Transmembrane helix</keyword>